<dbReference type="InterPro" id="IPR050458">
    <property type="entry name" value="LolB"/>
</dbReference>
<evidence type="ECO:0000313" key="1">
    <source>
        <dbReference type="EMBL" id="MWT24438.1"/>
    </source>
</evidence>
<dbReference type="Proteomes" id="UP000462410">
    <property type="component" value="Unassembled WGS sequence"/>
</dbReference>
<accession>A0A8T6A680</accession>
<evidence type="ECO:0000313" key="2">
    <source>
        <dbReference type="Proteomes" id="UP000462410"/>
    </source>
</evidence>
<proteinExistence type="predicted"/>
<dbReference type="AlphaFoldDB" id="A0A8T6A680"/>
<name>A0A8T6A680_ECOLX</name>
<organism evidence="1 2">
    <name type="scientific">Escherichia coli</name>
    <dbReference type="NCBI Taxonomy" id="562"/>
    <lineage>
        <taxon>Bacteria</taxon>
        <taxon>Pseudomonadati</taxon>
        <taxon>Pseudomonadota</taxon>
        <taxon>Gammaproteobacteria</taxon>
        <taxon>Enterobacterales</taxon>
        <taxon>Enterobacteriaceae</taxon>
        <taxon>Escherichia</taxon>
    </lineage>
</organism>
<dbReference type="PANTHER" id="PTHR30634">
    <property type="entry name" value="OUTER MEMBRANE LOLAB LIPOPROTEIN INSERTION APPARATUS"/>
    <property type="match status" value="1"/>
</dbReference>
<gene>
    <name evidence="1" type="ORF">GP965_26545</name>
</gene>
<dbReference type="EMBL" id="WTRC01000815">
    <property type="protein sequence ID" value="MWT24438.1"/>
    <property type="molecule type" value="Genomic_DNA"/>
</dbReference>
<evidence type="ECO:0008006" key="3">
    <source>
        <dbReference type="Google" id="ProtNLM"/>
    </source>
</evidence>
<comment type="caution">
    <text evidence="1">The sequence shown here is derived from an EMBL/GenBank/DDBJ whole genome shotgun (WGS) entry which is preliminary data.</text>
</comment>
<sequence>MDKELPWLADNAQLELKYKKGKTPLSHRRWPGEPVSVITGSLIQTLGDELLQKAEKKKNIVWRYENFSLEWQSAITQAINLIGEHKPSIPARTMAALACIAQNDSQQLLDEIVQQEGLEYATEVVIARQFIARCYESDPLVVTLQYQDEDYGYGYRSETYNEFDLRLRKHLSLAEESCWQRCADKLIAALPGITKVRRPFIALILPEKPEIANELVGLECPRTHFHSKEWLKVVANDPTAVRKLEHYWSQDIFSDREASYMSHENHFGYAACAALLREQGLAAIPRLAMYAHKEDCGSLLVQINHPQVIRTLLLVADKNKPSLQRVAKYHKNFPHATLAALAELLALKEPPARPGNPIIEDKKLPAQQKARDEYWRTLLQTLMASQPQLAEEVMQWLSTQPQSVLKSYLSAPPKPVIDGTDNSNLPEILVSPPWRSKKKMTAPRLDLAPLELTPQVYWQPGEQERLAATEPARYFSTESLAQRMEQKSGRVVLQELGFGDDVWLFLNYILPGKLDAARNSLIV</sequence>
<protein>
    <recommendedName>
        <fullName evidence="3">Molybdate metabolism regulator MolR-like protein</fullName>
    </recommendedName>
</protein>
<feature type="non-terminal residue" evidence="1">
    <location>
        <position position="523"/>
    </location>
</feature>
<dbReference type="PANTHER" id="PTHR30634:SF16">
    <property type="entry name" value="OUTER-MEMBRANE LIPOPROTEIN LOLB"/>
    <property type="match status" value="1"/>
</dbReference>
<reference evidence="1 2" key="1">
    <citation type="submission" date="2019-12" db="EMBL/GenBank/DDBJ databases">
        <title>Enteriobacteria Tanzani isolates_8377-8380.</title>
        <authorList>
            <person name="Subbiah M."/>
            <person name="Call D."/>
        </authorList>
    </citation>
    <scope>NUCLEOTIDE SEQUENCE [LARGE SCALE GENOMIC DNA]</scope>
    <source>
        <strain evidence="1 2">8378wH8</strain>
    </source>
</reference>